<dbReference type="Proteomes" id="UP000298138">
    <property type="component" value="Unassembled WGS sequence"/>
</dbReference>
<accession>A0A4S2MVH4</accession>
<organism evidence="1 2">
    <name type="scientific">Ascodesmis nigricans</name>
    <dbReference type="NCBI Taxonomy" id="341454"/>
    <lineage>
        <taxon>Eukaryota</taxon>
        <taxon>Fungi</taxon>
        <taxon>Dikarya</taxon>
        <taxon>Ascomycota</taxon>
        <taxon>Pezizomycotina</taxon>
        <taxon>Pezizomycetes</taxon>
        <taxon>Pezizales</taxon>
        <taxon>Ascodesmidaceae</taxon>
        <taxon>Ascodesmis</taxon>
    </lineage>
</organism>
<dbReference type="EMBL" id="ML220124">
    <property type="protein sequence ID" value="TGZ80524.1"/>
    <property type="molecule type" value="Genomic_DNA"/>
</dbReference>
<dbReference type="AlphaFoldDB" id="A0A4S2MVH4"/>
<dbReference type="InParanoid" id="A0A4S2MVH4"/>
<gene>
    <name evidence="1" type="ORF">EX30DRAFT_341449</name>
</gene>
<sequence length="52" mass="5774">MFVHNQSPSNPHHSSSLTCVTDILRSPIPKPASSSEEETPTYIRYLVDDDAC</sequence>
<keyword evidence="2" id="KW-1185">Reference proteome</keyword>
<name>A0A4S2MVH4_9PEZI</name>
<reference evidence="1 2" key="1">
    <citation type="submission" date="2019-04" db="EMBL/GenBank/DDBJ databases">
        <title>Comparative genomics and transcriptomics to analyze fruiting body development in filamentous ascomycetes.</title>
        <authorList>
            <consortium name="DOE Joint Genome Institute"/>
            <person name="Lutkenhaus R."/>
            <person name="Traeger S."/>
            <person name="Breuer J."/>
            <person name="Kuo A."/>
            <person name="Lipzen A."/>
            <person name="Pangilinan J."/>
            <person name="Dilworth D."/>
            <person name="Sandor L."/>
            <person name="Poggeler S."/>
            <person name="Barry K."/>
            <person name="Grigoriev I.V."/>
            <person name="Nowrousian M."/>
        </authorList>
    </citation>
    <scope>NUCLEOTIDE SEQUENCE [LARGE SCALE GENOMIC DNA]</scope>
    <source>
        <strain evidence="1 2">CBS 389.68</strain>
    </source>
</reference>
<protein>
    <submittedName>
        <fullName evidence="1">Uncharacterized protein</fullName>
    </submittedName>
</protein>
<evidence type="ECO:0000313" key="2">
    <source>
        <dbReference type="Proteomes" id="UP000298138"/>
    </source>
</evidence>
<proteinExistence type="predicted"/>
<evidence type="ECO:0000313" key="1">
    <source>
        <dbReference type="EMBL" id="TGZ80524.1"/>
    </source>
</evidence>